<reference evidence="1" key="1">
    <citation type="submission" date="2022-02" db="EMBL/GenBank/DDBJ databases">
        <title>Plant Genome Project.</title>
        <authorList>
            <person name="Zhang R.-G."/>
        </authorList>
    </citation>
    <scope>NUCLEOTIDE SEQUENCE</scope>
    <source>
        <strain evidence="1">AT1</strain>
    </source>
</reference>
<gene>
    <name evidence="1" type="ORF">RHMOL_Rhmol07G0206000</name>
</gene>
<accession>A0ACC0N2L6</accession>
<name>A0ACC0N2L6_RHOML</name>
<evidence type="ECO:0000313" key="2">
    <source>
        <dbReference type="Proteomes" id="UP001062846"/>
    </source>
</evidence>
<sequence length="145" mass="16901">MIHRIQVGWLKWRSVTGILCDKRVPTKLKGKFYGTAIRLSIFYGTKYWSIKKQQVSKMSVAEIRMLMWMCDKTRQDSIRNETVREMVGVAPIEEKLRENSLRWFEHFYHKPGDAVFKKTDMIVLGSNATGRGTLKLTLDTVVLCE</sequence>
<protein>
    <submittedName>
        <fullName evidence="1">Uncharacterized protein</fullName>
    </submittedName>
</protein>
<evidence type="ECO:0000313" key="1">
    <source>
        <dbReference type="EMBL" id="KAI8547563.1"/>
    </source>
</evidence>
<keyword evidence="2" id="KW-1185">Reference proteome</keyword>
<comment type="caution">
    <text evidence="1">The sequence shown here is derived from an EMBL/GenBank/DDBJ whole genome shotgun (WGS) entry which is preliminary data.</text>
</comment>
<proteinExistence type="predicted"/>
<dbReference type="Proteomes" id="UP001062846">
    <property type="component" value="Chromosome 7"/>
</dbReference>
<organism evidence="1 2">
    <name type="scientific">Rhododendron molle</name>
    <name type="common">Chinese azalea</name>
    <name type="synonym">Azalea mollis</name>
    <dbReference type="NCBI Taxonomy" id="49168"/>
    <lineage>
        <taxon>Eukaryota</taxon>
        <taxon>Viridiplantae</taxon>
        <taxon>Streptophyta</taxon>
        <taxon>Embryophyta</taxon>
        <taxon>Tracheophyta</taxon>
        <taxon>Spermatophyta</taxon>
        <taxon>Magnoliopsida</taxon>
        <taxon>eudicotyledons</taxon>
        <taxon>Gunneridae</taxon>
        <taxon>Pentapetalae</taxon>
        <taxon>asterids</taxon>
        <taxon>Ericales</taxon>
        <taxon>Ericaceae</taxon>
        <taxon>Ericoideae</taxon>
        <taxon>Rhodoreae</taxon>
        <taxon>Rhododendron</taxon>
    </lineage>
</organism>
<dbReference type="EMBL" id="CM046394">
    <property type="protein sequence ID" value="KAI8547563.1"/>
    <property type="molecule type" value="Genomic_DNA"/>
</dbReference>